<keyword evidence="2" id="KW-0238">DNA-binding</keyword>
<reference evidence="6" key="2">
    <citation type="submission" date="2016-02" db="EMBL/GenBank/DDBJ databases">
        <title>Draft genome sequence of five rapidly growing Mycobacterium species.</title>
        <authorList>
            <person name="Katahira K."/>
            <person name="Gotou Y."/>
            <person name="Iida K."/>
            <person name="Ogura Y."/>
            <person name="Hayashi T."/>
        </authorList>
    </citation>
    <scope>NUCLEOTIDE SEQUENCE [LARGE SCALE GENOMIC DNA]</scope>
    <source>
        <strain evidence="6">JCM15298</strain>
    </source>
</reference>
<reference evidence="6" key="1">
    <citation type="journal article" date="2016" name="Genome Announc.">
        <title>Draft Genome Sequences of Five Rapidly Growing Mycobacterium Species, M. thermoresistibile, M. fortuitum subsp. acetamidolyticum, M. canariasense, M. brisbanense, and M. novocastrense.</title>
        <authorList>
            <person name="Katahira K."/>
            <person name="Ogura Y."/>
            <person name="Gotoh Y."/>
            <person name="Hayashi T."/>
        </authorList>
    </citation>
    <scope>NUCLEOTIDE SEQUENCE [LARGE SCALE GENOMIC DNA]</scope>
    <source>
        <strain evidence="6">JCM15298</strain>
    </source>
</reference>
<dbReference type="OrthoDB" id="4549023at2"/>
<dbReference type="InterPro" id="IPR018060">
    <property type="entry name" value="HTH_AraC"/>
</dbReference>
<dbReference type="Pfam" id="PF12833">
    <property type="entry name" value="HTH_18"/>
    <property type="match status" value="1"/>
</dbReference>
<evidence type="ECO:0000313" key="5">
    <source>
        <dbReference type="EMBL" id="GAS96272.1"/>
    </source>
</evidence>
<organism evidence="5 6">
    <name type="scientific">Mycolicibacterium canariasense</name>
    <name type="common">Mycobacterium canariasense</name>
    <dbReference type="NCBI Taxonomy" id="228230"/>
    <lineage>
        <taxon>Bacteria</taxon>
        <taxon>Bacillati</taxon>
        <taxon>Actinomycetota</taxon>
        <taxon>Actinomycetes</taxon>
        <taxon>Mycobacteriales</taxon>
        <taxon>Mycobacteriaceae</taxon>
        <taxon>Mycolicibacterium</taxon>
    </lineage>
</organism>
<keyword evidence="3" id="KW-0804">Transcription</keyword>
<feature type="domain" description="HTH araC/xylS-type" evidence="4">
    <location>
        <begin position="151"/>
        <end position="248"/>
    </location>
</feature>
<accession>A0A117IAE9</accession>
<dbReference type="GO" id="GO:0043565">
    <property type="term" value="F:sequence-specific DNA binding"/>
    <property type="evidence" value="ECO:0007669"/>
    <property type="project" value="InterPro"/>
</dbReference>
<gene>
    <name evidence="5" type="ORF">RMCC_3238</name>
</gene>
<evidence type="ECO:0000256" key="3">
    <source>
        <dbReference type="ARBA" id="ARBA00023163"/>
    </source>
</evidence>
<dbReference type="Proteomes" id="UP000069443">
    <property type="component" value="Unassembled WGS sequence"/>
</dbReference>
<dbReference type="SMART" id="SM00342">
    <property type="entry name" value="HTH_ARAC"/>
    <property type="match status" value="1"/>
</dbReference>
<dbReference type="RefSeq" id="WP_062657362.1">
    <property type="nucleotide sequence ID" value="NZ_BCSY01000048.1"/>
</dbReference>
<dbReference type="AlphaFoldDB" id="A0A117IAE9"/>
<proteinExistence type="predicted"/>
<sequence length="252" mass="26445">MQWSGQAVIEPGRLIYRGRLGTAHHHAHAAVQIAVATDATPLLFTDARGQRASALAGIIPAGTAHALDAADTTGLMVYLEPTTSVGRSVSALVDKQTRASCSSWTTAAATLSPNSAVQEHLSGAADAVLRTLLGHTRTSAAPDEFVHPGVQQVVALIPQLITGPIRLTGMAAAVYLSPDRLGRLFARDVGLSLSAYVRWARLIRTMEVARNGGTITDAAHAAGFSDSSHANRAFHEMFGIAPISAFRGVKLQ</sequence>
<keyword evidence="1" id="KW-0805">Transcription regulation</keyword>
<keyword evidence="6" id="KW-1185">Reference proteome</keyword>
<dbReference type="PROSITE" id="PS01124">
    <property type="entry name" value="HTH_ARAC_FAMILY_2"/>
    <property type="match status" value="1"/>
</dbReference>
<comment type="caution">
    <text evidence="5">The sequence shown here is derived from an EMBL/GenBank/DDBJ whole genome shotgun (WGS) entry which is preliminary data.</text>
</comment>
<dbReference type="Gene3D" id="1.10.10.60">
    <property type="entry name" value="Homeodomain-like"/>
    <property type="match status" value="1"/>
</dbReference>
<name>A0A117IAE9_MYCCR</name>
<evidence type="ECO:0000256" key="1">
    <source>
        <dbReference type="ARBA" id="ARBA00023015"/>
    </source>
</evidence>
<dbReference type="EMBL" id="BCSY01000048">
    <property type="protein sequence ID" value="GAS96272.1"/>
    <property type="molecule type" value="Genomic_DNA"/>
</dbReference>
<dbReference type="InterPro" id="IPR050204">
    <property type="entry name" value="AraC_XylS_family_regulators"/>
</dbReference>
<evidence type="ECO:0000259" key="4">
    <source>
        <dbReference type="PROSITE" id="PS01124"/>
    </source>
</evidence>
<protein>
    <submittedName>
        <fullName evidence="5">Transcriptional regulator, AraC family</fullName>
    </submittedName>
</protein>
<evidence type="ECO:0000313" key="6">
    <source>
        <dbReference type="Proteomes" id="UP000069443"/>
    </source>
</evidence>
<dbReference type="STRING" id="228230.RMCC_3238"/>
<dbReference type="GO" id="GO:0003700">
    <property type="term" value="F:DNA-binding transcription factor activity"/>
    <property type="evidence" value="ECO:0007669"/>
    <property type="project" value="InterPro"/>
</dbReference>
<dbReference type="PANTHER" id="PTHR46796">
    <property type="entry name" value="HTH-TYPE TRANSCRIPTIONAL ACTIVATOR RHAS-RELATED"/>
    <property type="match status" value="1"/>
</dbReference>
<evidence type="ECO:0000256" key="2">
    <source>
        <dbReference type="ARBA" id="ARBA00023125"/>
    </source>
</evidence>